<feature type="region of interest" description="Disordered" evidence="1">
    <location>
        <begin position="57"/>
        <end position="145"/>
    </location>
</feature>
<organism evidence="3 4">
    <name type="scientific">Oryza sativa subsp. japonica</name>
    <name type="common">Rice</name>
    <dbReference type="NCBI Taxonomy" id="39947"/>
    <lineage>
        <taxon>Eukaryota</taxon>
        <taxon>Viridiplantae</taxon>
        <taxon>Streptophyta</taxon>
        <taxon>Embryophyta</taxon>
        <taxon>Tracheophyta</taxon>
        <taxon>Spermatophyta</taxon>
        <taxon>Magnoliopsida</taxon>
        <taxon>Liliopsida</taxon>
        <taxon>Poales</taxon>
        <taxon>Poaceae</taxon>
        <taxon>BOP clade</taxon>
        <taxon>Oryzoideae</taxon>
        <taxon>Oryzeae</taxon>
        <taxon>Oryzinae</taxon>
        <taxon>Oryza</taxon>
        <taxon>Oryza sativa</taxon>
    </lineage>
</organism>
<name>Q10AT1_ORYSJ</name>
<reference evidence="4" key="2">
    <citation type="journal article" date="2008" name="Nucleic Acids Res.">
        <title>The rice annotation project database (RAP-DB): 2008 update.</title>
        <authorList>
            <consortium name="The rice annotation project (RAP)"/>
        </authorList>
    </citation>
    <scope>GENOME REANNOTATION</scope>
    <source>
        <strain evidence="4">cv. Nipponbare</strain>
    </source>
</reference>
<accession>Q10AT1</accession>
<dbReference type="AlphaFoldDB" id="Q10AT1"/>
<keyword evidence="2" id="KW-0732">Signal</keyword>
<dbReference type="EMBL" id="AC096856">
    <property type="protein sequence ID" value="AAT77023.1"/>
    <property type="molecule type" value="Genomic_DNA"/>
</dbReference>
<feature type="compositionally biased region" description="Basic and acidic residues" evidence="1">
    <location>
        <begin position="81"/>
        <end position="90"/>
    </location>
</feature>
<sequence>MWGPHVILPAFLFFLLSPSLSPLLPPLAVSPAGGDNDGLERRDLLRFHPLEPIAGGRWERSSTRASAGGRRGAVRRRGRGHRPEGGEEWRVCSAGGSIGATGGGRGEREKSATRSASTCSVTAPRAPTDSPPTSSRASTTASPTRHQRLLILEGDGGLERLLDLLDAADAGVDARAALECDDGPVFEAVETDAEHGGGGAEGARGGGAAEAGREEGGEAAVRGGGGAQGMRRGDGRLMRLDLEGAAPGGGWRRRLELEDGGVVVGVDEAVGVLAAAAAAAT</sequence>
<gene>
    <name evidence="3" type="ORF">OSJNBa0075M12.25</name>
</gene>
<protein>
    <submittedName>
        <fullName evidence="3">Uncharacterized protein</fullName>
    </submittedName>
</protein>
<feature type="compositionally biased region" description="Low complexity" evidence="1">
    <location>
        <begin position="122"/>
        <end position="145"/>
    </location>
</feature>
<feature type="chain" id="PRO_5024297612" evidence="2">
    <location>
        <begin position="23"/>
        <end position="281"/>
    </location>
</feature>
<feature type="region of interest" description="Disordered" evidence="1">
    <location>
        <begin position="192"/>
        <end position="233"/>
    </location>
</feature>
<feature type="compositionally biased region" description="Gly residues" evidence="1">
    <location>
        <begin position="196"/>
        <end position="209"/>
    </location>
</feature>
<evidence type="ECO:0000256" key="1">
    <source>
        <dbReference type="SAM" id="MobiDB-lite"/>
    </source>
</evidence>
<evidence type="ECO:0000313" key="4">
    <source>
        <dbReference type="Proteomes" id="UP000000763"/>
    </source>
</evidence>
<evidence type="ECO:0000256" key="2">
    <source>
        <dbReference type="SAM" id="SignalP"/>
    </source>
</evidence>
<reference evidence="4" key="1">
    <citation type="journal article" date="2005" name="Nature">
        <title>The map-based sequence of the rice genome.</title>
        <authorList>
            <consortium name="International rice genome sequencing project (IRGSP)"/>
            <person name="Matsumoto T."/>
            <person name="Wu J."/>
            <person name="Kanamori H."/>
            <person name="Katayose Y."/>
            <person name="Fujisawa M."/>
            <person name="Namiki N."/>
            <person name="Mizuno H."/>
            <person name="Yamamoto K."/>
            <person name="Antonio B.A."/>
            <person name="Baba T."/>
            <person name="Sakata K."/>
            <person name="Nagamura Y."/>
            <person name="Aoki H."/>
            <person name="Arikawa K."/>
            <person name="Arita K."/>
            <person name="Bito T."/>
            <person name="Chiden Y."/>
            <person name="Fujitsuka N."/>
            <person name="Fukunaka R."/>
            <person name="Hamada M."/>
            <person name="Harada C."/>
            <person name="Hayashi A."/>
            <person name="Hijishita S."/>
            <person name="Honda M."/>
            <person name="Hosokawa S."/>
            <person name="Ichikawa Y."/>
            <person name="Idonuma A."/>
            <person name="Iijima M."/>
            <person name="Ikeda M."/>
            <person name="Ikeno M."/>
            <person name="Ito K."/>
            <person name="Ito S."/>
            <person name="Ito T."/>
            <person name="Ito Y."/>
            <person name="Ito Y."/>
            <person name="Iwabuchi A."/>
            <person name="Kamiya K."/>
            <person name="Karasawa W."/>
            <person name="Kurita K."/>
            <person name="Katagiri S."/>
            <person name="Kikuta A."/>
            <person name="Kobayashi H."/>
            <person name="Kobayashi N."/>
            <person name="Machita K."/>
            <person name="Maehara T."/>
            <person name="Masukawa M."/>
            <person name="Mizubayashi T."/>
            <person name="Mukai Y."/>
            <person name="Nagasaki H."/>
            <person name="Nagata Y."/>
            <person name="Naito S."/>
            <person name="Nakashima M."/>
            <person name="Nakama Y."/>
            <person name="Nakamichi Y."/>
            <person name="Nakamura M."/>
            <person name="Meguro A."/>
            <person name="Negishi M."/>
            <person name="Ohta I."/>
            <person name="Ohta T."/>
            <person name="Okamoto M."/>
            <person name="Ono N."/>
            <person name="Saji S."/>
            <person name="Sakaguchi M."/>
            <person name="Sakai K."/>
            <person name="Shibata M."/>
            <person name="Shimokawa T."/>
            <person name="Song J."/>
            <person name="Takazaki Y."/>
            <person name="Terasawa K."/>
            <person name="Tsugane M."/>
            <person name="Tsuji K."/>
            <person name="Ueda S."/>
            <person name="Waki K."/>
            <person name="Yamagata H."/>
            <person name="Yamamoto M."/>
            <person name="Yamamoto S."/>
            <person name="Yamane H."/>
            <person name="Yoshiki S."/>
            <person name="Yoshihara R."/>
            <person name="Yukawa K."/>
            <person name="Zhong H."/>
            <person name="Yano M."/>
            <person name="Yuan Q."/>
            <person name="Ouyang S."/>
            <person name="Liu J."/>
            <person name="Jones K.M."/>
            <person name="Gansberger K."/>
            <person name="Moffat K."/>
            <person name="Hill J."/>
            <person name="Bera J."/>
            <person name="Fadrosh D."/>
            <person name="Jin S."/>
            <person name="Johri S."/>
            <person name="Kim M."/>
            <person name="Overton L."/>
            <person name="Reardon M."/>
            <person name="Tsitrin T."/>
            <person name="Vuong H."/>
            <person name="Weaver B."/>
            <person name="Ciecko A."/>
            <person name="Tallon L."/>
            <person name="Jackson J."/>
            <person name="Pai G."/>
            <person name="Aken S.V."/>
            <person name="Utterback T."/>
            <person name="Reidmuller S."/>
            <person name="Feldblyum T."/>
            <person name="Hsiao J."/>
            <person name="Zismann V."/>
            <person name="Iobst S."/>
            <person name="de Vazeille A.R."/>
            <person name="Buell C.R."/>
            <person name="Ying K."/>
            <person name="Li Y."/>
            <person name="Lu T."/>
            <person name="Huang Y."/>
            <person name="Zhao Q."/>
            <person name="Feng Q."/>
            <person name="Zhang L."/>
            <person name="Zhu J."/>
            <person name="Weng Q."/>
            <person name="Mu J."/>
            <person name="Lu Y."/>
            <person name="Fan D."/>
            <person name="Liu Y."/>
            <person name="Guan J."/>
            <person name="Zhang Y."/>
            <person name="Yu S."/>
            <person name="Liu X."/>
            <person name="Zhang Y."/>
            <person name="Hong G."/>
            <person name="Han B."/>
            <person name="Choisne N."/>
            <person name="Demange N."/>
            <person name="Orjeda G."/>
            <person name="Samain S."/>
            <person name="Cattolico L."/>
            <person name="Pelletier E."/>
            <person name="Couloux A."/>
            <person name="Segurens B."/>
            <person name="Wincker P."/>
            <person name="D'Hont A."/>
            <person name="Scarpelli C."/>
            <person name="Weissenbach J."/>
            <person name="Salanoubat M."/>
            <person name="Quetier F."/>
            <person name="Yu Y."/>
            <person name="Kim H.R."/>
            <person name="Rambo T."/>
            <person name="Currie J."/>
            <person name="Collura K."/>
            <person name="Luo M."/>
            <person name="Yang T."/>
            <person name="Ammiraju J.S.S."/>
            <person name="Engler F."/>
            <person name="Soderlund C."/>
            <person name="Wing R.A."/>
            <person name="Palmer L.E."/>
            <person name="de la Bastide M."/>
            <person name="Spiegel L."/>
            <person name="Nascimento L."/>
            <person name="Zutavern T."/>
            <person name="O'Shaughnessy A."/>
            <person name="Dike S."/>
            <person name="Dedhia N."/>
            <person name="Preston R."/>
            <person name="Balija V."/>
            <person name="McCombie W.R."/>
            <person name="Chow T."/>
            <person name="Chen H."/>
            <person name="Chung M."/>
            <person name="Chen C."/>
            <person name="Shaw J."/>
            <person name="Wu H."/>
            <person name="Hsiao K."/>
            <person name="Chao Y."/>
            <person name="Chu M."/>
            <person name="Cheng C."/>
            <person name="Hour A."/>
            <person name="Lee P."/>
            <person name="Lin S."/>
            <person name="Lin Y."/>
            <person name="Liou J."/>
            <person name="Liu S."/>
            <person name="Hsing Y."/>
            <person name="Raghuvanshi S."/>
            <person name="Mohanty A."/>
            <person name="Bharti A.K."/>
            <person name="Gaur A."/>
            <person name="Gupta V."/>
            <person name="Kumar D."/>
            <person name="Ravi V."/>
            <person name="Vij S."/>
            <person name="Kapur A."/>
            <person name="Khurana P."/>
            <person name="Khurana P."/>
            <person name="Khurana J.P."/>
            <person name="Tyagi A.K."/>
            <person name="Gaikwad K."/>
            <person name="Singh A."/>
            <person name="Dalal V."/>
            <person name="Srivastava S."/>
            <person name="Dixit A."/>
            <person name="Pal A.K."/>
            <person name="Ghazi I.A."/>
            <person name="Yadav M."/>
            <person name="Pandit A."/>
            <person name="Bhargava A."/>
            <person name="Sureshbabu K."/>
            <person name="Batra K."/>
            <person name="Sharma T.R."/>
            <person name="Mohapatra T."/>
            <person name="Singh N.K."/>
            <person name="Messing J."/>
            <person name="Nelson A.B."/>
            <person name="Fuks G."/>
            <person name="Kavchok S."/>
            <person name="Keizer G."/>
            <person name="Linton E."/>
            <person name="Llaca V."/>
            <person name="Song R."/>
            <person name="Tanyolac B."/>
            <person name="Young S."/>
            <person name="Ho-Il K."/>
            <person name="Hahn J.H."/>
            <person name="Sangsakoo G."/>
            <person name="Vanavichit A."/>
            <person name="de Mattos Luiz.A.T."/>
            <person name="Zimmer P.D."/>
            <person name="Malone G."/>
            <person name="Dellagostin O."/>
            <person name="de Oliveira A.C."/>
            <person name="Bevan M."/>
            <person name="Bancroft I."/>
            <person name="Minx P."/>
            <person name="Cordum H."/>
            <person name="Wilson R."/>
            <person name="Cheng Z."/>
            <person name="Jin W."/>
            <person name="Jiang J."/>
            <person name="Leong S.A."/>
            <person name="Iwama H."/>
            <person name="Gojobori T."/>
            <person name="Itoh T."/>
            <person name="Niimura Y."/>
            <person name="Fujii Y."/>
            <person name="Habara T."/>
            <person name="Sakai H."/>
            <person name="Sato Y."/>
            <person name="Wilson G."/>
            <person name="Kumar K."/>
            <person name="McCouch S."/>
            <person name="Juretic N."/>
            <person name="Hoen D."/>
            <person name="Wright S."/>
            <person name="Bruskiewich R."/>
            <person name="Bureau T."/>
            <person name="Miyao A."/>
            <person name="Hirochika H."/>
            <person name="Nishikawa T."/>
            <person name="Kadowaki K."/>
            <person name="Sugiura M."/>
            <person name="Burr B."/>
            <person name="Sasaki T."/>
        </authorList>
    </citation>
    <scope>NUCLEOTIDE SEQUENCE [LARGE SCALE GENOMIC DNA]</scope>
    <source>
        <strain evidence="4">cv. Nipponbare</strain>
    </source>
</reference>
<evidence type="ECO:0000313" key="3">
    <source>
        <dbReference type="EMBL" id="AAT77023.1"/>
    </source>
</evidence>
<feature type="signal peptide" evidence="2">
    <location>
        <begin position="1"/>
        <end position="22"/>
    </location>
</feature>
<dbReference type="Proteomes" id="UP000000763">
    <property type="component" value="Chromosome 3"/>
</dbReference>
<proteinExistence type="predicted"/>